<reference evidence="2" key="1">
    <citation type="submission" date="2020-02" db="EMBL/GenBank/DDBJ databases">
        <authorList>
            <person name="Meier V. D."/>
        </authorList>
    </citation>
    <scope>NUCLEOTIDE SEQUENCE</scope>
    <source>
        <strain evidence="2">AVDCRST_MAG72</strain>
    </source>
</reference>
<proteinExistence type="predicted"/>
<accession>A0A6J4L8U9</accession>
<sequence>VEVHDVRPGLRHHQLRAGTLRRRRDRLGHLVPALVGDRGPGVAVDAVHDAPAAGRPDGPAEGRAGGGPGRRCHPMADIRLRHLAAPAPLHRAVGAARHALHRQHLRPDLHDDPGWTGHGELEPAVLHLPARVPRLRRRSVGGDGSGGRDRHHHRRDVRAATDLLQLPGRGVL</sequence>
<gene>
    <name evidence="2" type="ORF">AVDCRST_MAG72-15</name>
</gene>
<evidence type="ECO:0000256" key="1">
    <source>
        <dbReference type="SAM" id="MobiDB-lite"/>
    </source>
</evidence>
<dbReference type="EMBL" id="CADCUJ010000001">
    <property type="protein sequence ID" value="CAA9326180.1"/>
    <property type="molecule type" value="Genomic_DNA"/>
</dbReference>
<feature type="region of interest" description="Disordered" evidence="1">
    <location>
        <begin position="134"/>
        <end position="172"/>
    </location>
</feature>
<protein>
    <submittedName>
        <fullName evidence="2">Various polyols ABC transporter, permease protein 1</fullName>
    </submittedName>
</protein>
<dbReference type="AlphaFoldDB" id="A0A6J4L8U9"/>
<organism evidence="2">
    <name type="scientific">uncultured Nocardioidaceae bacterium</name>
    <dbReference type="NCBI Taxonomy" id="253824"/>
    <lineage>
        <taxon>Bacteria</taxon>
        <taxon>Bacillati</taxon>
        <taxon>Actinomycetota</taxon>
        <taxon>Actinomycetes</taxon>
        <taxon>Propionibacteriales</taxon>
        <taxon>Nocardioidaceae</taxon>
        <taxon>environmental samples</taxon>
    </lineage>
</organism>
<feature type="non-terminal residue" evidence="2">
    <location>
        <position position="172"/>
    </location>
</feature>
<evidence type="ECO:0000313" key="2">
    <source>
        <dbReference type="EMBL" id="CAA9326180.1"/>
    </source>
</evidence>
<feature type="non-terminal residue" evidence="2">
    <location>
        <position position="1"/>
    </location>
</feature>
<name>A0A6J4L8U9_9ACTN</name>